<dbReference type="GO" id="GO:0019905">
    <property type="term" value="F:syntaxin binding"/>
    <property type="evidence" value="ECO:0007669"/>
    <property type="project" value="TreeGrafter"/>
</dbReference>
<accession>A0A1E4T5F6</accession>
<dbReference type="GO" id="GO:0031201">
    <property type="term" value="C:SNARE complex"/>
    <property type="evidence" value="ECO:0007669"/>
    <property type="project" value="TreeGrafter"/>
</dbReference>
<dbReference type="GO" id="GO:0005484">
    <property type="term" value="F:SNAP receptor activity"/>
    <property type="evidence" value="ECO:0007669"/>
    <property type="project" value="TreeGrafter"/>
</dbReference>
<evidence type="ECO:0000256" key="1">
    <source>
        <dbReference type="ARBA" id="ARBA00009480"/>
    </source>
</evidence>
<evidence type="ECO:0000313" key="5">
    <source>
        <dbReference type="Proteomes" id="UP000094801"/>
    </source>
</evidence>
<dbReference type="STRING" id="983967.A0A1E4T5F6"/>
<keyword evidence="5" id="KW-1185">Reference proteome</keyword>
<feature type="compositionally biased region" description="Polar residues" evidence="3">
    <location>
        <begin position="74"/>
        <end position="109"/>
    </location>
</feature>
<dbReference type="Gene3D" id="1.20.5.110">
    <property type="match status" value="2"/>
</dbReference>
<feature type="coiled-coil region" evidence="2">
    <location>
        <begin position="197"/>
        <end position="224"/>
    </location>
</feature>
<evidence type="ECO:0008006" key="6">
    <source>
        <dbReference type="Google" id="ProtNLM"/>
    </source>
</evidence>
<dbReference type="OrthoDB" id="18679at2759"/>
<organism evidence="4 5">
    <name type="scientific">[Candida] arabinofermentans NRRL YB-2248</name>
    <dbReference type="NCBI Taxonomy" id="983967"/>
    <lineage>
        <taxon>Eukaryota</taxon>
        <taxon>Fungi</taxon>
        <taxon>Dikarya</taxon>
        <taxon>Ascomycota</taxon>
        <taxon>Saccharomycotina</taxon>
        <taxon>Pichiomycetes</taxon>
        <taxon>Pichiales</taxon>
        <taxon>Pichiaceae</taxon>
        <taxon>Ogataea</taxon>
        <taxon>Ogataea/Candida clade</taxon>
    </lineage>
</organism>
<evidence type="ECO:0000256" key="2">
    <source>
        <dbReference type="SAM" id="Coils"/>
    </source>
</evidence>
<comment type="similarity">
    <text evidence="1">Belongs to the SNAP-25 family.</text>
</comment>
<proteinExistence type="inferred from homology"/>
<dbReference type="Proteomes" id="UP000094801">
    <property type="component" value="Unassembled WGS sequence"/>
</dbReference>
<dbReference type="AlphaFoldDB" id="A0A1E4T5F6"/>
<dbReference type="GO" id="GO:0006906">
    <property type="term" value="P:vesicle fusion"/>
    <property type="evidence" value="ECO:0007669"/>
    <property type="project" value="TreeGrafter"/>
</dbReference>
<feature type="compositionally biased region" description="Basic and acidic residues" evidence="3">
    <location>
        <begin position="44"/>
        <end position="54"/>
    </location>
</feature>
<feature type="region of interest" description="Disordered" evidence="3">
    <location>
        <begin position="44"/>
        <end position="140"/>
    </location>
</feature>
<evidence type="ECO:0000256" key="3">
    <source>
        <dbReference type="SAM" id="MobiDB-lite"/>
    </source>
</evidence>
<feature type="compositionally biased region" description="Polar residues" evidence="3">
    <location>
        <begin position="323"/>
        <end position="336"/>
    </location>
</feature>
<evidence type="ECO:0000313" key="4">
    <source>
        <dbReference type="EMBL" id="ODV86997.1"/>
    </source>
</evidence>
<dbReference type="GO" id="GO:0006887">
    <property type="term" value="P:exocytosis"/>
    <property type="evidence" value="ECO:0007669"/>
    <property type="project" value="TreeGrafter"/>
</dbReference>
<feature type="compositionally biased region" description="Polar residues" evidence="3">
    <location>
        <begin position="116"/>
        <end position="128"/>
    </location>
</feature>
<dbReference type="SUPFAM" id="SSF58038">
    <property type="entry name" value="SNARE fusion complex"/>
    <property type="match status" value="2"/>
</dbReference>
<protein>
    <recommendedName>
        <fullName evidence="6">t-SNARE coiled-coil homology domain-containing protein</fullName>
    </recommendedName>
</protein>
<feature type="compositionally biased region" description="Basic and acidic residues" evidence="3">
    <location>
        <begin position="313"/>
        <end position="322"/>
    </location>
</feature>
<feature type="region of interest" description="Disordered" evidence="3">
    <location>
        <begin position="313"/>
        <end position="349"/>
    </location>
</feature>
<name>A0A1E4T5F6_9ASCO</name>
<dbReference type="PANTHER" id="PTHR19305:SF9">
    <property type="entry name" value="SYNAPTOSOMAL-ASSOCIATED PROTEIN 29"/>
    <property type="match status" value="1"/>
</dbReference>
<dbReference type="PANTHER" id="PTHR19305">
    <property type="entry name" value="SYNAPTOSOMAL ASSOCIATED PROTEIN"/>
    <property type="match status" value="1"/>
</dbReference>
<gene>
    <name evidence="4" type="ORF">CANARDRAFT_231328</name>
</gene>
<sequence>MGLKNMFKAPKDMSKEQSKEVLEMNGMITRNDADPHRRKFKFGEFSKFARDKTSAQEPLRPRGWVDPNAPPATDSASGSNSSGTADDSYDPATQSTIQSNTYEATTSTDPYKLQRETSNNSHAPTYQTYDPYGEQDPYSGQSQAELLIERQQQQQQQSDKASYVQQDQDLDFNSYPGASAANEYQSTAYDPYLDQQGWQEQQEMDEEEEEINRIRRQTKDVRDATVKSTQNILGHLRQADDTATNTMGALGAQREKMYEIESNLNIMSTQQRFVNEHVKELEHYNRSLFHIKASNPFTKKSRAKAAEDKFLAQRQADRDRDSSLNTQLYHSQNTIVDQLKGPRDSPALQSDLRDKYDYERRAKEAKGFLTEDHDEEDERMEVELSKNLDEAAKLTNNLKSKAQAISNEIISQNRGLKEISEKVNKVDDSVVLTTNRIRGI</sequence>
<keyword evidence="2" id="KW-0175">Coiled coil</keyword>
<dbReference type="EMBL" id="KV453849">
    <property type="protein sequence ID" value="ODV86997.1"/>
    <property type="molecule type" value="Genomic_DNA"/>
</dbReference>
<dbReference type="GO" id="GO:0005886">
    <property type="term" value="C:plasma membrane"/>
    <property type="evidence" value="ECO:0007669"/>
    <property type="project" value="TreeGrafter"/>
</dbReference>
<dbReference type="CDD" id="cd15886">
    <property type="entry name" value="SNARE_SEC9N"/>
    <property type="match status" value="1"/>
</dbReference>
<reference evidence="5" key="1">
    <citation type="submission" date="2016-04" db="EMBL/GenBank/DDBJ databases">
        <title>Comparative genomics of biotechnologically important yeasts.</title>
        <authorList>
            <consortium name="DOE Joint Genome Institute"/>
            <person name="Riley R."/>
            <person name="Haridas S."/>
            <person name="Wolfe K.H."/>
            <person name="Lopes M.R."/>
            <person name="Hittinger C.T."/>
            <person name="Goker M."/>
            <person name="Salamov A."/>
            <person name="Wisecaver J."/>
            <person name="Long T.M."/>
            <person name="Aerts A.L."/>
            <person name="Barry K."/>
            <person name="Choi C."/>
            <person name="Clum A."/>
            <person name="Coughlan A.Y."/>
            <person name="Deshpande S."/>
            <person name="Douglass A.P."/>
            <person name="Hanson S.J."/>
            <person name="Klenk H.-P."/>
            <person name="Labutti K."/>
            <person name="Lapidus A."/>
            <person name="Lindquist E."/>
            <person name="Lipzen A."/>
            <person name="Meier-Kolthoff J.P."/>
            <person name="Ohm R.A."/>
            <person name="Otillar R.P."/>
            <person name="Pangilinan J."/>
            <person name="Peng Y."/>
            <person name="Rokas A."/>
            <person name="Rosa C.A."/>
            <person name="Scheuner C."/>
            <person name="Sibirny A.A."/>
            <person name="Slot J.C."/>
            <person name="Stielow J.B."/>
            <person name="Sun H."/>
            <person name="Kurtzman C.P."/>
            <person name="Blackwell M."/>
            <person name="Grigoriev I.V."/>
            <person name="Jeffries T.W."/>
        </authorList>
    </citation>
    <scope>NUCLEOTIDE SEQUENCE [LARGE SCALE GENOMIC DNA]</scope>
    <source>
        <strain evidence="5">NRRL YB-2248</strain>
    </source>
</reference>